<evidence type="ECO:0000256" key="1">
    <source>
        <dbReference type="SAM" id="Phobius"/>
    </source>
</evidence>
<reference evidence="2 3" key="2">
    <citation type="journal article" date="2014" name="Emerg. Microbes Infect.">
        <title>Potential impact on kidney infection: a whole-genome analysis of Leptospira santarosai serovar Shermani.</title>
        <authorList>
            <person name="Chou L.F."/>
            <person name="Chen T.W."/>
            <person name="Ko Y.C."/>
            <person name="Pan M.J."/>
            <person name="Tian Y.C."/>
            <person name="Chiu C.H."/>
            <person name="Tang P."/>
            <person name="Hung C.C."/>
            <person name="Yang C.W."/>
        </authorList>
    </citation>
    <scope>NUCLEOTIDE SEQUENCE</scope>
    <source>
        <strain evidence="2 3">LT 821</strain>
    </source>
</reference>
<accession>K8XWA3</accession>
<dbReference type="KEGG" id="lst:LSS_15561"/>
<dbReference type="STRING" id="758847.LSS_15561"/>
<sequence>MKNSVLRLISPHLWGLYCSYFDSFVTFLPSVCFGMVFLSSKFICNLAKVIFIPKNGNSFPRIFKRVYFWNFF</sequence>
<name>K8XWA3_9LEPT</name>
<keyword evidence="1" id="KW-0472">Membrane</keyword>
<dbReference type="PATRIC" id="fig|758847.3.peg.3251"/>
<keyword evidence="1" id="KW-1133">Transmembrane helix</keyword>
<dbReference type="Proteomes" id="UP000035800">
    <property type="component" value="Chromosome I"/>
</dbReference>
<evidence type="ECO:0000313" key="2">
    <source>
        <dbReference type="EMBL" id="EKT85823.1"/>
    </source>
</evidence>
<keyword evidence="1" id="KW-0812">Transmembrane</keyword>
<protein>
    <submittedName>
        <fullName evidence="2">Uncharacterized protein</fullName>
    </submittedName>
</protein>
<feature type="transmembrane region" description="Helical" evidence="1">
    <location>
        <begin position="20"/>
        <end position="38"/>
    </location>
</feature>
<organism evidence="2 3">
    <name type="scientific">Leptospira santarosai serovar Shermani str. LT 821</name>
    <dbReference type="NCBI Taxonomy" id="758847"/>
    <lineage>
        <taxon>Bacteria</taxon>
        <taxon>Pseudomonadati</taxon>
        <taxon>Spirochaetota</taxon>
        <taxon>Spirochaetia</taxon>
        <taxon>Leptospirales</taxon>
        <taxon>Leptospiraceae</taxon>
        <taxon>Leptospira</taxon>
    </lineage>
</organism>
<proteinExistence type="predicted"/>
<reference evidence="2 3" key="1">
    <citation type="journal article" date="2012" name="Gene">
        <title>Sequence of Leptospira santarosai serovar Shermani genome and prediction of virulence-associated genes.</title>
        <authorList>
            <person name="Chou L.F."/>
            <person name="Chen Y.T."/>
            <person name="Lu C.W."/>
            <person name="Ko Y.C."/>
            <person name="Tang C.Y."/>
            <person name="Pan M.J."/>
            <person name="Tian Y.C."/>
            <person name="Chiu C.H."/>
            <person name="Hung C.C."/>
            <person name="Yang C.W."/>
        </authorList>
    </citation>
    <scope>NUCLEOTIDE SEQUENCE [LARGE SCALE GENOMIC DNA]</scope>
    <source>
        <strain evidence="2">LT 821</strain>
    </source>
</reference>
<dbReference type="AlphaFoldDB" id="K8XWA3"/>
<dbReference type="EMBL" id="CP006694">
    <property type="protein sequence ID" value="EKT85823.1"/>
    <property type="molecule type" value="Genomic_DNA"/>
</dbReference>
<gene>
    <name evidence="2" type="ORF">LSS_15561</name>
</gene>
<evidence type="ECO:0000313" key="3">
    <source>
        <dbReference type="Proteomes" id="UP000035800"/>
    </source>
</evidence>